<evidence type="ECO:0000313" key="10">
    <source>
        <dbReference type="EMBL" id="KAK2197744.1"/>
    </source>
</evidence>
<sequence>MRKIYARIGIKQKDQKWLRQSDKLALERTRAQQQIQQANTSKKQCLDERLKVRAPNPQVYKNRNYKSITNIRDEKRLQRNLVMHATRVTFNTSLALSEIEQENVIRRLRKLQEPIILFGESIEDRARRLIQISLDASHNLYNKTNASDPTSLIAQDKSQGLIFHVNAIVQGQLYNFFEDCNGLDPESQHYKVLHWIATMLNTWENEIANKTENCNKEKSRDILIQTTRGIKPLSRLLKTKKIDATVLKRLYNIVVACEQGEYKRAHDDYMLLAIGNAAWPMGVTMVGIHERAGRSKIFTSEVAHILNDETTRKYIQMFKRLISFAQSRFATDSSKIVQISTSHV</sequence>
<accession>A0AAD9UMH5</accession>
<dbReference type="EMBL" id="JALLKP010000063">
    <property type="protein sequence ID" value="KAK2194682.1"/>
    <property type="molecule type" value="Genomic_DNA"/>
</dbReference>
<dbReference type="GO" id="GO:0000350">
    <property type="term" value="P:generation of catalytic spliceosome for second transesterification step"/>
    <property type="evidence" value="ECO:0007669"/>
    <property type="project" value="TreeGrafter"/>
</dbReference>
<keyword evidence="7" id="KW-0539">Nucleus</keyword>
<dbReference type="GO" id="GO:0005682">
    <property type="term" value="C:U5 snRNP"/>
    <property type="evidence" value="ECO:0007669"/>
    <property type="project" value="TreeGrafter"/>
</dbReference>
<dbReference type="SUPFAM" id="SSF158230">
    <property type="entry name" value="PRP4-like"/>
    <property type="match status" value="1"/>
</dbReference>
<keyword evidence="4" id="KW-0507">mRNA processing</keyword>
<dbReference type="EMBL" id="JALLKP010000001">
    <property type="protein sequence ID" value="KAK2197744.1"/>
    <property type="molecule type" value="Genomic_DNA"/>
</dbReference>
<evidence type="ECO:0000256" key="1">
    <source>
        <dbReference type="ARBA" id="ARBA00004123"/>
    </source>
</evidence>
<evidence type="ECO:0000256" key="5">
    <source>
        <dbReference type="ARBA" id="ARBA00022728"/>
    </source>
</evidence>
<dbReference type="Gene3D" id="1.20.940.10">
    <property type="entry name" value="Functional domain of the splicing factor Prp18"/>
    <property type="match status" value="1"/>
</dbReference>
<keyword evidence="5" id="KW-0747">Spliceosome</keyword>
<protein>
    <recommendedName>
        <fullName evidence="3">Pre-mRNA-splicing factor 18</fullName>
    </recommendedName>
</protein>
<comment type="subcellular location">
    <subcellularLocation>
        <location evidence="1">Nucleus</location>
    </subcellularLocation>
</comment>
<evidence type="ECO:0000313" key="11">
    <source>
        <dbReference type="Proteomes" id="UP001214638"/>
    </source>
</evidence>
<dbReference type="Gene3D" id="4.10.280.110">
    <property type="entry name" value="Pre-mRNA processing factor 4 domain"/>
    <property type="match status" value="1"/>
</dbReference>
<keyword evidence="11" id="KW-1185">Reference proteome</keyword>
<dbReference type="PANTHER" id="PTHR13007:SF19">
    <property type="entry name" value="PRE-MRNA-SPLICING FACTOR 18"/>
    <property type="match status" value="1"/>
</dbReference>
<evidence type="ECO:0000259" key="8">
    <source>
        <dbReference type="SMART" id="SM00500"/>
    </source>
</evidence>
<dbReference type="GO" id="GO:0071021">
    <property type="term" value="C:U2-type post-spliceosomal complex"/>
    <property type="evidence" value="ECO:0007669"/>
    <property type="project" value="TreeGrafter"/>
</dbReference>
<comment type="caution">
    <text evidence="9">The sequence shown here is derived from an EMBL/GenBank/DDBJ whole genome shotgun (WGS) entry which is preliminary data.</text>
</comment>
<feature type="domain" description="Pre-mRNA processing factor 4 (PRP4)-like" evidence="8">
    <location>
        <begin position="99"/>
        <end position="151"/>
    </location>
</feature>
<dbReference type="Proteomes" id="UP001214638">
    <property type="component" value="Unassembled WGS sequence"/>
</dbReference>
<dbReference type="PANTHER" id="PTHR13007">
    <property type="entry name" value="PRE-MRNA SPLICING FACTOR-RELATED"/>
    <property type="match status" value="1"/>
</dbReference>
<dbReference type="GO" id="GO:0046540">
    <property type="term" value="C:U4/U6 x U5 tri-snRNP complex"/>
    <property type="evidence" value="ECO:0007669"/>
    <property type="project" value="TreeGrafter"/>
</dbReference>
<evidence type="ECO:0000256" key="3">
    <source>
        <dbReference type="ARBA" id="ARBA00018242"/>
    </source>
</evidence>
<comment type="similarity">
    <text evidence="2">Belongs to the PRP18 family.</text>
</comment>
<keyword evidence="6" id="KW-0508">mRNA splicing</keyword>
<dbReference type="GeneID" id="94335045"/>
<dbReference type="SUPFAM" id="SSF47938">
    <property type="entry name" value="Functional domain of the splicing factor Prp18"/>
    <property type="match status" value="1"/>
</dbReference>
<dbReference type="InterPro" id="IPR039979">
    <property type="entry name" value="PRPF18"/>
</dbReference>
<evidence type="ECO:0000256" key="2">
    <source>
        <dbReference type="ARBA" id="ARBA00008137"/>
    </source>
</evidence>
<evidence type="ECO:0000313" key="9">
    <source>
        <dbReference type="EMBL" id="KAK2194682.1"/>
    </source>
</evidence>
<dbReference type="AlphaFoldDB" id="A0AAD9UMH5"/>
<name>A0AAD9UMH5_9APIC</name>
<dbReference type="KEGG" id="bdw:94335045"/>
<proteinExistence type="inferred from homology"/>
<dbReference type="SMART" id="SM00500">
    <property type="entry name" value="SFM"/>
    <property type="match status" value="1"/>
</dbReference>
<evidence type="ECO:0000256" key="7">
    <source>
        <dbReference type="ARBA" id="ARBA00023242"/>
    </source>
</evidence>
<evidence type="ECO:0000256" key="6">
    <source>
        <dbReference type="ARBA" id="ARBA00023187"/>
    </source>
</evidence>
<dbReference type="InterPro" id="IPR014906">
    <property type="entry name" value="PRP4-like"/>
</dbReference>
<dbReference type="InterPro" id="IPR036285">
    <property type="entry name" value="PRP4-like_sf"/>
</dbReference>
<evidence type="ECO:0000256" key="4">
    <source>
        <dbReference type="ARBA" id="ARBA00022664"/>
    </source>
</evidence>
<gene>
    <name evidence="10" type="ORF">BdWA1_000747</name>
    <name evidence="9" type="ORF">BdWA1_003850</name>
</gene>
<organism evidence="9 11">
    <name type="scientific">Babesia duncani</name>
    <dbReference type="NCBI Taxonomy" id="323732"/>
    <lineage>
        <taxon>Eukaryota</taxon>
        <taxon>Sar</taxon>
        <taxon>Alveolata</taxon>
        <taxon>Apicomplexa</taxon>
        <taxon>Aconoidasida</taxon>
        <taxon>Piroplasmida</taxon>
        <taxon>Babesiidae</taxon>
        <taxon>Babesia</taxon>
    </lineage>
</organism>
<dbReference type="Pfam" id="PF08799">
    <property type="entry name" value="PRP4"/>
    <property type="match status" value="1"/>
</dbReference>
<dbReference type="Pfam" id="PF02840">
    <property type="entry name" value="Prp18"/>
    <property type="match status" value="1"/>
</dbReference>
<dbReference type="InterPro" id="IPR004098">
    <property type="entry name" value="Prp18"/>
</dbReference>
<dbReference type="RefSeq" id="XP_067804586.1">
    <property type="nucleotide sequence ID" value="XM_067945795.1"/>
</dbReference>
<reference evidence="9" key="1">
    <citation type="journal article" date="2023" name="Nat. Microbiol.">
        <title>Babesia duncani multi-omics identifies virulence factors and drug targets.</title>
        <authorList>
            <person name="Singh P."/>
            <person name="Lonardi S."/>
            <person name="Liang Q."/>
            <person name="Vydyam P."/>
            <person name="Khabirova E."/>
            <person name="Fang T."/>
            <person name="Gihaz S."/>
            <person name="Thekkiniath J."/>
            <person name="Munshi M."/>
            <person name="Abel S."/>
            <person name="Ciampossin L."/>
            <person name="Batugedara G."/>
            <person name="Gupta M."/>
            <person name="Lu X.M."/>
            <person name="Lenz T."/>
            <person name="Chakravarty S."/>
            <person name="Cornillot E."/>
            <person name="Hu Y."/>
            <person name="Ma W."/>
            <person name="Gonzalez L.M."/>
            <person name="Sanchez S."/>
            <person name="Estrada K."/>
            <person name="Sanchez-Flores A."/>
            <person name="Montero E."/>
            <person name="Harb O.S."/>
            <person name="Le Roch K.G."/>
            <person name="Mamoun C.B."/>
        </authorList>
    </citation>
    <scope>NUCLEOTIDE SEQUENCE</scope>
    <source>
        <strain evidence="9">WA1</strain>
    </source>
</reference>